<evidence type="ECO:0000313" key="2">
    <source>
        <dbReference type="Proteomes" id="UP000280792"/>
    </source>
</evidence>
<reference evidence="1 2" key="2">
    <citation type="submission" date="2018-12" db="EMBL/GenBank/DDBJ databases">
        <title>Simiduia agarivorans gen. nov., sp. nov., a marine, agarolytic bacterium isolated from shallow coastal water from Keelung, Taiwan.</title>
        <authorList>
            <person name="Shieh W.Y."/>
        </authorList>
    </citation>
    <scope>NUCLEOTIDE SEQUENCE [LARGE SCALE GENOMIC DNA]</scope>
    <source>
        <strain evidence="1 2">GTF-13</strain>
    </source>
</reference>
<sequence>MNGDFTLSLLESQGDYKNSSASLTGSGETLFSLYPTSRFPFTATLGLKSSERRRSFGENDSLTTLSLGLEQRYRTLGHDIYQGELYAETNDSRNDGIEQRYRLALSADNSWSEHHALKSSYNFTRRDSSRLKVADRRGLIEQTDTSRFFSRYRFNPQASFSNESFLSLFDEEQRYANRTRTERDWQQNNSLLWRPLKYKRWRLSGFGRLATREVDTSDGGGAKRDTLDLGTGVSYDYSTALRFDGQLSVGGRRDNEQTYATHNERLGVSYRPVAIRWRTYDYNRFARASVRNSREEDGSSQQLAGSLGHALTREFNFSFAEDTRMQFDQQFASNFDSRADSTDDKSVIHRVSLTFRRVEPGVSSFLRTSVEDQRAFDVLEADIKEAQRYYLQVNRTSTLSRYRNWEADMTLEYLDELRESGENISRSYARGYVSYVDNRLLNVRSLSFRSSLRLNKKYETRSGGRDQNLFDDEDEYEASWENRLTYRVGRLELNSDLTAFKRDGGEDYRFNVRARRYFGDF</sequence>
<evidence type="ECO:0000313" key="1">
    <source>
        <dbReference type="EMBL" id="RRJ85260.1"/>
    </source>
</evidence>
<dbReference type="Proteomes" id="UP000280792">
    <property type="component" value="Unassembled WGS sequence"/>
</dbReference>
<organism evidence="1 2">
    <name type="scientific">Aestuariirhabdus litorea</name>
    <dbReference type="NCBI Taxonomy" id="2528527"/>
    <lineage>
        <taxon>Bacteria</taxon>
        <taxon>Pseudomonadati</taxon>
        <taxon>Pseudomonadota</taxon>
        <taxon>Gammaproteobacteria</taxon>
        <taxon>Oceanospirillales</taxon>
        <taxon>Aestuariirhabdaceae</taxon>
        <taxon>Aestuariirhabdus</taxon>
    </lineage>
</organism>
<proteinExistence type="predicted"/>
<reference evidence="1 2" key="1">
    <citation type="submission" date="2018-08" db="EMBL/GenBank/DDBJ databases">
        <authorList>
            <person name="Khan S.A."/>
        </authorList>
    </citation>
    <scope>NUCLEOTIDE SEQUENCE [LARGE SCALE GENOMIC DNA]</scope>
    <source>
        <strain evidence="1 2">GTF-13</strain>
    </source>
</reference>
<protein>
    <submittedName>
        <fullName evidence="1">Uncharacterized protein</fullName>
    </submittedName>
</protein>
<dbReference type="EMBL" id="QWEZ01000001">
    <property type="protein sequence ID" value="RRJ85260.1"/>
    <property type="molecule type" value="Genomic_DNA"/>
</dbReference>
<accession>A0A3P3VRK5</accession>
<gene>
    <name evidence="1" type="ORF">D0544_09415</name>
</gene>
<name>A0A3P3VRK5_9GAMM</name>
<dbReference type="AlphaFoldDB" id="A0A3P3VRK5"/>
<keyword evidence="2" id="KW-1185">Reference proteome</keyword>
<comment type="caution">
    <text evidence="1">The sequence shown here is derived from an EMBL/GenBank/DDBJ whole genome shotgun (WGS) entry which is preliminary data.</text>
</comment>